<organism evidence="4 5">
    <name type="scientific">Macrostomum lignano</name>
    <dbReference type="NCBI Taxonomy" id="282301"/>
    <lineage>
        <taxon>Eukaryota</taxon>
        <taxon>Metazoa</taxon>
        <taxon>Spiralia</taxon>
        <taxon>Lophotrochozoa</taxon>
        <taxon>Platyhelminthes</taxon>
        <taxon>Rhabditophora</taxon>
        <taxon>Macrostomorpha</taxon>
        <taxon>Macrostomida</taxon>
        <taxon>Macrostomidae</taxon>
        <taxon>Macrostomum</taxon>
    </lineage>
</organism>
<dbReference type="SUPFAM" id="SSF52058">
    <property type="entry name" value="L domain-like"/>
    <property type="match status" value="1"/>
</dbReference>
<accession>A0A267GLJ1</accession>
<keyword evidence="5" id="KW-1185">Reference proteome</keyword>
<protein>
    <recommendedName>
        <fullName evidence="6">Leucine-rich repeat-containing protein 43</fullName>
    </recommendedName>
</protein>
<feature type="compositionally biased region" description="Acidic residues" evidence="3">
    <location>
        <begin position="362"/>
        <end position="375"/>
    </location>
</feature>
<keyword evidence="2" id="KW-0677">Repeat</keyword>
<dbReference type="PROSITE" id="PS51450">
    <property type="entry name" value="LRR"/>
    <property type="match status" value="1"/>
</dbReference>
<evidence type="ECO:0000256" key="2">
    <source>
        <dbReference type="ARBA" id="ARBA00022737"/>
    </source>
</evidence>
<dbReference type="Proteomes" id="UP000215902">
    <property type="component" value="Unassembled WGS sequence"/>
</dbReference>
<evidence type="ECO:0000256" key="1">
    <source>
        <dbReference type="ARBA" id="ARBA00022614"/>
    </source>
</evidence>
<sequence length="673" mass="74391">AEFSQGIELPHCSAYNAYKTLLKGLLLKEFPCGLGEWREDYDLIQSEVTKARSKGQRLGTVKPNLIDYASSVTLKDVNAAAERIETLSELTKAKESPWCQTCDWTDEGGRLRELAIAEPWTLTQKRVNSLLRTLKMHDKNVDEIDKDMKRLTNLEELVLSANYLTWIDGQNLPPTLKVLELHGNFVEDLAGLLPKPPPLLEHLGIGRNNLAFIGEHLNGVYWPCLLSLDLSFNHLDDLKSLLESLSSLPKLRSLVLAGNPLALTPWYRGYTIDQLKKLLSLDDSKVTADERHFYRGMVRRREFVQEQCQLQLKVHSLKNLPIPPEILSPDDFPEYPLIVRKYYVRFWLPFEDKEAAAATAESEAEDEAEDDEADEAGGLSGNDRLRKSTGFMSDIPEEPTDEQQRMSASVAGPRPGCTASGAAEASRSINGTLCQPVCSNQRSYSELTTATPQADPAATAASLGQMNWEGQLTCGNLKEMRDFLMHGMQVEIMEDKTLLYPPDQLPQEGQEPKLGQDKKKEEKKDDGKPKKKKKIDESSLVVHSIESTPLVSLTVDLSDLLTSAGQRISLDLRSQPPQTPPATVPSTPANAEKKPKDKPKDDKKKEKAAKTGSAKPTGAKAGGKGGGAKDGAIDEGEVAPAPPPVESRVEFLRVQWRSVKDCPTAVVIAVDQK</sequence>
<feature type="non-terminal residue" evidence="4">
    <location>
        <position position="1"/>
    </location>
</feature>
<evidence type="ECO:0000256" key="3">
    <source>
        <dbReference type="SAM" id="MobiDB-lite"/>
    </source>
</evidence>
<dbReference type="PANTHER" id="PTHR15454:SF19">
    <property type="entry name" value="LEUCINE-RICH REPEAT-CONTAINING PROTEIN 51"/>
    <property type="match status" value="1"/>
</dbReference>
<feature type="region of interest" description="Disordered" evidence="3">
    <location>
        <begin position="570"/>
        <end position="646"/>
    </location>
</feature>
<dbReference type="OrthoDB" id="433501at2759"/>
<dbReference type="InterPro" id="IPR032675">
    <property type="entry name" value="LRR_dom_sf"/>
</dbReference>
<feature type="compositionally biased region" description="Basic and acidic residues" evidence="3">
    <location>
        <begin position="591"/>
        <end position="609"/>
    </location>
</feature>
<dbReference type="AlphaFoldDB" id="A0A267GLJ1"/>
<feature type="region of interest" description="Disordered" evidence="3">
    <location>
        <begin position="501"/>
        <end position="539"/>
    </location>
</feature>
<reference evidence="4 5" key="1">
    <citation type="submission" date="2017-06" db="EMBL/GenBank/DDBJ databases">
        <title>A platform for efficient transgenesis in Macrostomum lignano, a flatworm model organism for stem cell research.</title>
        <authorList>
            <person name="Berezikov E."/>
        </authorList>
    </citation>
    <scope>NUCLEOTIDE SEQUENCE [LARGE SCALE GENOMIC DNA]</scope>
    <source>
        <strain evidence="4">DV1</strain>
        <tissue evidence="4">Whole organism</tissue>
    </source>
</reference>
<evidence type="ECO:0000313" key="4">
    <source>
        <dbReference type="EMBL" id="PAA86274.1"/>
    </source>
</evidence>
<dbReference type="Gene3D" id="3.80.10.10">
    <property type="entry name" value="Ribonuclease Inhibitor"/>
    <property type="match status" value="1"/>
</dbReference>
<feature type="compositionally biased region" description="Low complexity" evidence="3">
    <location>
        <begin position="610"/>
        <end position="619"/>
    </location>
</feature>
<name>A0A267GLJ1_9PLAT</name>
<feature type="region of interest" description="Disordered" evidence="3">
    <location>
        <begin position="358"/>
        <end position="423"/>
    </location>
</feature>
<comment type="caution">
    <text evidence="4">The sequence shown here is derived from an EMBL/GenBank/DDBJ whole genome shotgun (WGS) entry which is preliminary data.</text>
</comment>
<evidence type="ECO:0008006" key="6">
    <source>
        <dbReference type="Google" id="ProtNLM"/>
    </source>
</evidence>
<keyword evidence="1" id="KW-0433">Leucine-rich repeat</keyword>
<dbReference type="Pfam" id="PF14580">
    <property type="entry name" value="LRR_9"/>
    <property type="match status" value="1"/>
</dbReference>
<dbReference type="InterPro" id="IPR001611">
    <property type="entry name" value="Leu-rich_rpt"/>
</dbReference>
<proteinExistence type="predicted"/>
<dbReference type="EMBL" id="NIVC01000286">
    <property type="protein sequence ID" value="PAA86274.1"/>
    <property type="molecule type" value="Genomic_DNA"/>
</dbReference>
<evidence type="ECO:0000313" key="5">
    <source>
        <dbReference type="Proteomes" id="UP000215902"/>
    </source>
</evidence>
<dbReference type="STRING" id="282301.A0A267GLJ1"/>
<dbReference type="GO" id="GO:0005737">
    <property type="term" value="C:cytoplasm"/>
    <property type="evidence" value="ECO:0007669"/>
    <property type="project" value="TreeGrafter"/>
</dbReference>
<feature type="compositionally biased region" description="Gly residues" evidence="3">
    <location>
        <begin position="620"/>
        <end position="629"/>
    </location>
</feature>
<gene>
    <name evidence="4" type="ORF">BOX15_Mlig034003g1</name>
</gene>
<dbReference type="PANTHER" id="PTHR15454">
    <property type="entry name" value="NISCHARIN RELATED"/>
    <property type="match status" value="1"/>
</dbReference>
<feature type="compositionally biased region" description="Basic and acidic residues" evidence="3">
    <location>
        <begin position="510"/>
        <end position="528"/>
    </location>
</feature>